<dbReference type="PANTHER" id="PTHR46733:SF4">
    <property type="entry name" value="HEAT SHOCK PROTEIN 21, CHLOROPLASTIC"/>
    <property type="match status" value="1"/>
</dbReference>
<evidence type="ECO:0000256" key="3">
    <source>
        <dbReference type="RuleBase" id="RU003616"/>
    </source>
</evidence>
<comment type="similarity">
    <text evidence="2 3">Belongs to the small heat shock protein (HSP20) family.</text>
</comment>
<dbReference type="PANTHER" id="PTHR46733">
    <property type="entry name" value="26.5 KDA HEAT SHOCK PROTEIN, MITOCHONDRIAL"/>
    <property type="match status" value="1"/>
</dbReference>
<dbReference type="GO" id="GO:0009408">
    <property type="term" value="P:response to heat"/>
    <property type="evidence" value="ECO:0007669"/>
    <property type="project" value="InterPro"/>
</dbReference>
<proteinExistence type="inferred from homology"/>
<evidence type="ECO:0000256" key="1">
    <source>
        <dbReference type="ARBA" id="ARBA00023016"/>
    </source>
</evidence>
<evidence type="ECO:0000313" key="6">
    <source>
        <dbReference type="Proteomes" id="UP000005496"/>
    </source>
</evidence>
<dbReference type="Proteomes" id="UP000005496">
    <property type="component" value="Unassembled WGS sequence"/>
</dbReference>
<dbReference type="CDD" id="cd06464">
    <property type="entry name" value="ACD_sHsps-like"/>
    <property type="match status" value="1"/>
</dbReference>
<dbReference type="SUPFAM" id="SSF49764">
    <property type="entry name" value="HSP20-like chaperones"/>
    <property type="match status" value="1"/>
</dbReference>
<protein>
    <submittedName>
        <fullName evidence="5">Heat shock protein Hsp20</fullName>
    </submittedName>
</protein>
<keyword evidence="1 5" id="KW-0346">Stress response</keyword>
<dbReference type="eggNOG" id="COG0071">
    <property type="taxonomic scope" value="Bacteria"/>
</dbReference>
<dbReference type="OrthoDB" id="9811615at2"/>
<dbReference type="PROSITE" id="PS01031">
    <property type="entry name" value="SHSP"/>
    <property type="match status" value="1"/>
</dbReference>
<evidence type="ECO:0000259" key="4">
    <source>
        <dbReference type="PROSITE" id="PS01031"/>
    </source>
</evidence>
<evidence type="ECO:0000313" key="5">
    <source>
        <dbReference type="EMBL" id="EFI34913.1"/>
    </source>
</evidence>
<sequence length="122" mass="13983">MTNEVLKREAQNVPRFSPSTDIIEKEDGFHIYLDMPGVTRENLNIDLQDTDLEVSARPEFPKVENASNIHMEFGDCEYRRSFTISDVVDRNNIKATMKNGVLELYLPKAEKAKPRKIQIEAG</sequence>
<dbReference type="RefSeq" id="WP_008870227.1">
    <property type="nucleotide sequence ID" value="NZ_ACJN02000002.1"/>
</dbReference>
<dbReference type="InterPro" id="IPR008978">
    <property type="entry name" value="HSP20-like_chaperone"/>
</dbReference>
<comment type="caution">
    <text evidence="5">The sequence shown here is derived from an EMBL/GenBank/DDBJ whole genome shotgun (WGS) entry which is preliminary data.</text>
</comment>
<dbReference type="AlphaFoldDB" id="D6SQ87"/>
<gene>
    <name evidence="5" type="ORF">Dthio_PD2304</name>
</gene>
<dbReference type="Pfam" id="PF00011">
    <property type="entry name" value="HSP20"/>
    <property type="match status" value="1"/>
</dbReference>
<dbReference type="Gene3D" id="2.60.40.790">
    <property type="match status" value="1"/>
</dbReference>
<organism evidence="5 6">
    <name type="scientific">Desulfonatronospira thiodismutans ASO3-1</name>
    <dbReference type="NCBI Taxonomy" id="555779"/>
    <lineage>
        <taxon>Bacteria</taxon>
        <taxon>Pseudomonadati</taxon>
        <taxon>Thermodesulfobacteriota</taxon>
        <taxon>Desulfovibrionia</taxon>
        <taxon>Desulfovibrionales</taxon>
        <taxon>Desulfonatronovibrionaceae</taxon>
        <taxon>Desulfonatronospira</taxon>
    </lineage>
</organism>
<keyword evidence="6" id="KW-1185">Reference proteome</keyword>
<dbReference type="EMBL" id="ACJN02000002">
    <property type="protein sequence ID" value="EFI34913.1"/>
    <property type="molecule type" value="Genomic_DNA"/>
</dbReference>
<evidence type="ECO:0000256" key="2">
    <source>
        <dbReference type="PROSITE-ProRule" id="PRU00285"/>
    </source>
</evidence>
<dbReference type="InterPro" id="IPR002068">
    <property type="entry name" value="A-crystallin/Hsp20_dom"/>
</dbReference>
<name>D6SQ87_9BACT</name>
<feature type="domain" description="SHSP" evidence="4">
    <location>
        <begin position="11"/>
        <end position="122"/>
    </location>
</feature>
<reference evidence="5" key="1">
    <citation type="submission" date="2010-05" db="EMBL/GenBank/DDBJ databases">
        <title>The draft genome of Desulfonatronospira thiodismutans ASO3-1.</title>
        <authorList>
            <consortium name="US DOE Joint Genome Institute (JGI-PGF)"/>
            <person name="Lucas S."/>
            <person name="Copeland A."/>
            <person name="Lapidus A."/>
            <person name="Cheng J.-F."/>
            <person name="Bruce D."/>
            <person name="Goodwin L."/>
            <person name="Pitluck S."/>
            <person name="Chertkov O."/>
            <person name="Brettin T."/>
            <person name="Detter J.C."/>
            <person name="Han C."/>
            <person name="Land M.L."/>
            <person name="Hauser L."/>
            <person name="Kyrpides N."/>
            <person name="Mikhailova N."/>
            <person name="Muyzer G."/>
            <person name="Woyke T."/>
        </authorList>
    </citation>
    <scope>NUCLEOTIDE SEQUENCE [LARGE SCALE GENOMIC DNA]</scope>
    <source>
        <strain evidence="5">ASO3-1</strain>
    </source>
</reference>
<dbReference type="InterPro" id="IPR044587">
    <property type="entry name" value="HSP21-like"/>
</dbReference>
<accession>D6SQ87</accession>